<dbReference type="InterPro" id="IPR001650">
    <property type="entry name" value="Helicase_C-like"/>
</dbReference>
<dbReference type="GO" id="GO:0004386">
    <property type="term" value="F:helicase activity"/>
    <property type="evidence" value="ECO:0007669"/>
    <property type="project" value="UniProtKB-KW"/>
</dbReference>
<dbReference type="PROSITE" id="PS51194">
    <property type="entry name" value="HELICASE_CTER"/>
    <property type="match status" value="1"/>
</dbReference>
<evidence type="ECO:0000256" key="4">
    <source>
        <dbReference type="ARBA" id="ARBA00022840"/>
    </source>
</evidence>
<dbReference type="OrthoDB" id="10025033at2759"/>
<keyword evidence="4" id="KW-0067">ATP-binding</keyword>
<dbReference type="Gene3D" id="3.40.50.300">
    <property type="entry name" value="P-loop containing nucleotide triphosphate hydrolases"/>
    <property type="match status" value="1"/>
</dbReference>
<dbReference type="GO" id="GO:0000462">
    <property type="term" value="P:maturation of SSU-rRNA from tricistronic rRNA transcript (SSU-rRNA, 5.8S rRNA, LSU-rRNA)"/>
    <property type="evidence" value="ECO:0007669"/>
    <property type="project" value="TreeGrafter"/>
</dbReference>
<dbReference type="Proteomes" id="UP000770661">
    <property type="component" value="Unassembled WGS sequence"/>
</dbReference>
<reference evidence="7" key="1">
    <citation type="submission" date="2020-07" db="EMBL/GenBank/DDBJ databases">
        <title>The High-quality genome of the commercially important snow crab, Chionoecetes opilio.</title>
        <authorList>
            <person name="Jeong J.-H."/>
            <person name="Ryu S."/>
        </authorList>
    </citation>
    <scope>NUCLEOTIDE SEQUENCE</scope>
    <source>
        <strain evidence="7">MADBK_172401_WGS</strain>
        <tissue evidence="7">Digestive gland</tissue>
    </source>
</reference>
<dbReference type="PANTHER" id="PTHR18934:SF99">
    <property type="entry name" value="ATP-DEPENDENT RNA HELICASE DHX37-RELATED"/>
    <property type="match status" value="1"/>
</dbReference>
<dbReference type="EMBL" id="JACEEZ010016234">
    <property type="protein sequence ID" value="KAG0718318.1"/>
    <property type="molecule type" value="Genomic_DNA"/>
</dbReference>
<dbReference type="GO" id="GO:0005730">
    <property type="term" value="C:nucleolus"/>
    <property type="evidence" value="ECO:0007669"/>
    <property type="project" value="TreeGrafter"/>
</dbReference>
<dbReference type="Gene3D" id="1.20.120.1080">
    <property type="match status" value="1"/>
</dbReference>
<dbReference type="SUPFAM" id="SSF52540">
    <property type="entry name" value="P-loop containing nucleoside triphosphate hydrolases"/>
    <property type="match status" value="1"/>
</dbReference>
<evidence type="ECO:0000256" key="1">
    <source>
        <dbReference type="ARBA" id="ARBA00022741"/>
    </source>
</evidence>
<comment type="caution">
    <text evidence="7">The sequence shown here is derived from an EMBL/GenBank/DDBJ whole genome shotgun (WGS) entry which is preliminary data.</text>
</comment>
<protein>
    <submittedName>
        <fullName evidence="7">Putative ATP-dependent RNA helicase kurz</fullName>
    </submittedName>
</protein>
<dbReference type="Pfam" id="PF21010">
    <property type="entry name" value="HA2_C"/>
    <property type="match status" value="1"/>
</dbReference>
<keyword evidence="2" id="KW-0378">Hydrolase</keyword>
<keyword evidence="8" id="KW-1185">Reference proteome</keyword>
<dbReference type="Pfam" id="PF04408">
    <property type="entry name" value="WHD_HA2"/>
    <property type="match status" value="1"/>
</dbReference>
<dbReference type="GO" id="GO:0003723">
    <property type="term" value="F:RNA binding"/>
    <property type="evidence" value="ECO:0007669"/>
    <property type="project" value="TreeGrafter"/>
</dbReference>
<evidence type="ECO:0000259" key="6">
    <source>
        <dbReference type="PROSITE" id="PS51194"/>
    </source>
</evidence>
<feature type="region of interest" description="Disordered" evidence="5">
    <location>
        <begin position="99"/>
        <end position="126"/>
    </location>
</feature>
<keyword evidence="1" id="KW-0547">Nucleotide-binding</keyword>
<organism evidence="7 8">
    <name type="scientific">Chionoecetes opilio</name>
    <name type="common">Atlantic snow crab</name>
    <name type="synonym">Cancer opilio</name>
    <dbReference type="NCBI Taxonomy" id="41210"/>
    <lineage>
        <taxon>Eukaryota</taxon>
        <taxon>Metazoa</taxon>
        <taxon>Ecdysozoa</taxon>
        <taxon>Arthropoda</taxon>
        <taxon>Crustacea</taxon>
        <taxon>Multicrustacea</taxon>
        <taxon>Malacostraca</taxon>
        <taxon>Eumalacostraca</taxon>
        <taxon>Eucarida</taxon>
        <taxon>Decapoda</taxon>
        <taxon>Pleocyemata</taxon>
        <taxon>Brachyura</taxon>
        <taxon>Eubrachyura</taxon>
        <taxon>Majoidea</taxon>
        <taxon>Majidae</taxon>
        <taxon>Chionoecetes</taxon>
    </lineage>
</organism>
<evidence type="ECO:0000256" key="2">
    <source>
        <dbReference type="ARBA" id="ARBA00022801"/>
    </source>
</evidence>
<evidence type="ECO:0000256" key="5">
    <source>
        <dbReference type="SAM" id="MobiDB-lite"/>
    </source>
</evidence>
<evidence type="ECO:0000256" key="3">
    <source>
        <dbReference type="ARBA" id="ARBA00022806"/>
    </source>
</evidence>
<dbReference type="GO" id="GO:0016787">
    <property type="term" value="F:hydrolase activity"/>
    <property type="evidence" value="ECO:0007669"/>
    <property type="project" value="UniProtKB-KW"/>
</dbReference>
<evidence type="ECO:0000313" key="7">
    <source>
        <dbReference type="EMBL" id="KAG0718318.1"/>
    </source>
</evidence>
<evidence type="ECO:0000313" key="8">
    <source>
        <dbReference type="Proteomes" id="UP000770661"/>
    </source>
</evidence>
<dbReference type="InterPro" id="IPR048333">
    <property type="entry name" value="HA2_WH"/>
</dbReference>
<dbReference type="InterPro" id="IPR007502">
    <property type="entry name" value="Helicase-assoc_dom"/>
</dbReference>
<feature type="domain" description="Helicase C-terminal" evidence="6">
    <location>
        <begin position="90"/>
        <end position="259"/>
    </location>
</feature>
<accession>A0A8J4Y163</accession>
<gene>
    <name evidence="7" type="primary">kz_1</name>
    <name evidence="7" type="ORF">GWK47_052620</name>
</gene>
<dbReference type="AlphaFoldDB" id="A0A8J4Y163"/>
<dbReference type="SMART" id="SM00847">
    <property type="entry name" value="HA2"/>
    <property type="match status" value="1"/>
</dbReference>
<dbReference type="SMART" id="SM00490">
    <property type="entry name" value="HELICc"/>
    <property type="match status" value="1"/>
</dbReference>
<proteinExistence type="predicted"/>
<sequence>MVVSKHIATTLSLDPQSSSLEHSCSGGNNRFSECSFGTPRSFSPFSCDEDGESFDAGCHRPEEGSSRPMNVSALFLASFVSALPDDGEGELDVGVGELEDRGITDYGGSDLDPLEDDEEGEGPRGNEQPLWVLPLYSLLPPEKQQLVFEAPPEGTRLCVVATNVAETSLTIPSVKYVVDGGRVKEKVYDKVTGVSMFHVTWISQASGNQRAGRAGRTAPGHCYRLYSSAVFNDEFAKFSMAEIQRRPIDDLVLVMKAMNLPVINFPFPTPPDHLQVRHAVKRLLTLGALEERPDPYAKIPQDKKRMKTEKAKDLSRITSLGKAMAAFPLAPRYGKMLALSHQHSLLPYTVALVAALTVPEVLIETPVDVKETVDDLRKQWRRIRLAWAGSGEGQLLGDAMVLLKAVGAAEHEGSNRDWCEKNGLRHKAVVEIRKLRRQLTNEINLIIPSCDLFLDPNMRPPTQEQARLLRQVVLAGTVDHVAQRVDDFELKTPEDKLKWKHAYR</sequence>
<name>A0A8J4Y163_CHIOP</name>
<dbReference type="PANTHER" id="PTHR18934">
    <property type="entry name" value="ATP-DEPENDENT RNA HELICASE"/>
    <property type="match status" value="1"/>
</dbReference>
<dbReference type="CDD" id="cd18791">
    <property type="entry name" value="SF2_C_RHA"/>
    <property type="match status" value="1"/>
</dbReference>
<dbReference type="InterPro" id="IPR027417">
    <property type="entry name" value="P-loop_NTPase"/>
</dbReference>
<dbReference type="GO" id="GO:0005524">
    <property type="term" value="F:ATP binding"/>
    <property type="evidence" value="ECO:0007669"/>
    <property type="project" value="UniProtKB-KW"/>
</dbReference>
<dbReference type="Pfam" id="PF00271">
    <property type="entry name" value="Helicase_C"/>
    <property type="match status" value="1"/>
</dbReference>
<keyword evidence="3 7" id="KW-0347">Helicase</keyword>